<dbReference type="InterPro" id="IPR033138">
    <property type="entry name" value="Cu_oxidase_CS"/>
</dbReference>
<dbReference type="CDD" id="cd13875">
    <property type="entry name" value="CuRO_2_LCC_plant"/>
    <property type="match status" value="1"/>
</dbReference>
<evidence type="ECO:0000256" key="13">
    <source>
        <dbReference type="SAM" id="MobiDB-lite"/>
    </source>
</evidence>
<dbReference type="InterPro" id="IPR001117">
    <property type="entry name" value="Cu-oxidase_2nd"/>
</dbReference>
<keyword evidence="9 12" id="KW-0560">Oxidoreductase</keyword>
<evidence type="ECO:0000256" key="12">
    <source>
        <dbReference type="RuleBase" id="RU361119"/>
    </source>
</evidence>
<evidence type="ECO:0000256" key="3">
    <source>
        <dbReference type="ARBA" id="ARBA00010609"/>
    </source>
</evidence>
<evidence type="ECO:0000256" key="5">
    <source>
        <dbReference type="ARBA" id="ARBA00022523"/>
    </source>
</evidence>
<keyword evidence="7 12" id="KW-0479">Metal-binding</keyword>
<keyword evidence="10 12" id="KW-0186">Copper</keyword>
<evidence type="ECO:0000256" key="2">
    <source>
        <dbReference type="ARBA" id="ARBA00004271"/>
    </source>
</evidence>
<evidence type="ECO:0000256" key="8">
    <source>
        <dbReference type="ARBA" id="ARBA00022737"/>
    </source>
</evidence>
<dbReference type="SUPFAM" id="SSF49503">
    <property type="entry name" value="Cupredoxins"/>
    <property type="match status" value="3"/>
</dbReference>
<proteinExistence type="inferred from homology"/>
<comment type="similarity">
    <text evidence="3 12">Belongs to the multicopper oxidase family.</text>
</comment>
<evidence type="ECO:0000256" key="6">
    <source>
        <dbReference type="ARBA" id="ARBA00022525"/>
    </source>
</evidence>
<comment type="catalytic activity">
    <reaction evidence="1 12">
        <text>4 hydroquinone + O2 = 4 benzosemiquinone + 2 H2O</text>
        <dbReference type="Rhea" id="RHEA:11276"/>
        <dbReference type="ChEBI" id="CHEBI:15377"/>
        <dbReference type="ChEBI" id="CHEBI:15379"/>
        <dbReference type="ChEBI" id="CHEBI:17594"/>
        <dbReference type="ChEBI" id="CHEBI:17977"/>
        <dbReference type="EC" id="1.10.3.2"/>
    </reaction>
</comment>
<dbReference type="PANTHER" id="PTHR11709:SF522">
    <property type="entry name" value="LACCASE-4"/>
    <property type="match status" value="1"/>
</dbReference>
<accession>A0ABP1BWE2</accession>
<keyword evidence="6 12" id="KW-0964">Secreted</keyword>
<feature type="domain" description="Plastocyanin-like" evidence="15">
    <location>
        <begin position="550"/>
        <end position="681"/>
    </location>
</feature>
<sequence>MRTKKSWVPRSIHNSRLGVNGTPTVQWNILLQRQLSSGSVKSGSIRSDIMTRPPPLPPGYSSSSSLSWVASSVKSGSIRSNLITQPPLPVPLGNSSSSANGSSEDISIGYTVPHSNTRLANHKGDKGNRIAAANDPGTTTRIYDFRVDYANVTRLNYTKSMPVVNGQYPGPKLHVHEGDSLIVTVTNLIPHPVTIHWHGVRQLRTGWADGVPYITQCPIQQNQSYTHRFRVVNQTGTLWWHAHTSWQRASLHGAIIVYRRKHRMNDAPPWYPFPRAQRELTAILGEWWNADVEQVVTDALATGGAYRISDALTINGHPGYLYNFSSADACKVKATPGYTYLVHIVNSCMNFGLYFALANHSLVLVRTDSGYVQPFMVDVVIVQPGQSVDVLVTANHTSGKFYMAATPFSVAPYSSVPYPLTPATALFTYTASSHVQTINMPTFPAANDAAYVDYFESLVHCVNTSDQTLTVPQTIDRDLLFTVGYGLASSDSCPPQPICDGFDGDRIMASVSNISFVQPNNTHRSLLELAYLYDHGPNVLNSSLDLTFPDRPLNPFNYTGDSSNLNPAPGSGTKLSVIDFNSSVQLVLQDTSILMFEMHPFHLHGYSFFVVGRGYGNYDPDSSPATFNVINPPFRNTYAVPAGGWVAIRFQADNPGVWLLHCHIEIHISWGMEMAFLVREGSGPNQTLSAPPTDLPICPSNSLVNSTS</sequence>
<feature type="domain" description="Plastocyanin-like" evidence="14">
    <location>
        <begin position="280"/>
        <end position="410"/>
    </location>
</feature>
<keyword evidence="11 12" id="KW-0439">Lignin degradation</keyword>
<dbReference type="Pfam" id="PF07731">
    <property type="entry name" value="Cu-oxidase_2"/>
    <property type="match status" value="1"/>
</dbReference>
<dbReference type="Gene3D" id="2.60.40.420">
    <property type="entry name" value="Cupredoxins - blue copper proteins"/>
    <property type="match status" value="3"/>
</dbReference>
<dbReference type="InterPro" id="IPR034289">
    <property type="entry name" value="CuRO_3_LCC"/>
</dbReference>
<dbReference type="EC" id="1.10.3.2" evidence="4 12"/>
<dbReference type="Proteomes" id="UP001497522">
    <property type="component" value="Chromosome 7"/>
</dbReference>
<dbReference type="CDD" id="cd13849">
    <property type="entry name" value="CuRO_1_LCC_plant"/>
    <property type="match status" value="1"/>
</dbReference>
<evidence type="ECO:0000313" key="17">
    <source>
        <dbReference type="EMBL" id="CAK9880157.1"/>
    </source>
</evidence>
<dbReference type="InterPro" id="IPR011706">
    <property type="entry name" value="Cu-oxidase_C"/>
</dbReference>
<keyword evidence="8 12" id="KW-0677">Repeat</keyword>
<evidence type="ECO:0000259" key="16">
    <source>
        <dbReference type="Pfam" id="PF07732"/>
    </source>
</evidence>
<evidence type="ECO:0000256" key="10">
    <source>
        <dbReference type="ARBA" id="ARBA00023008"/>
    </source>
</evidence>
<comment type="function">
    <text evidence="12">Lignin degradation and detoxification of lignin-derived products.</text>
</comment>
<evidence type="ECO:0000256" key="4">
    <source>
        <dbReference type="ARBA" id="ARBA00012297"/>
    </source>
</evidence>
<feature type="region of interest" description="Disordered" evidence="13">
    <location>
        <begin position="41"/>
        <end position="63"/>
    </location>
</feature>
<reference evidence="17" key="1">
    <citation type="submission" date="2024-03" db="EMBL/GenBank/DDBJ databases">
        <authorList>
            <consortium name="ELIXIR-Norway"/>
            <consortium name="Elixir Norway"/>
        </authorList>
    </citation>
    <scope>NUCLEOTIDE SEQUENCE</scope>
</reference>
<dbReference type="NCBIfam" id="TIGR03389">
    <property type="entry name" value="laccase"/>
    <property type="match status" value="1"/>
</dbReference>
<feature type="region of interest" description="Disordered" evidence="13">
    <location>
        <begin position="83"/>
        <end position="103"/>
    </location>
</feature>
<gene>
    <name evidence="17" type="ORF">CSSPJE1EN2_LOCUS21646</name>
</gene>
<dbReference type="PROSITE" id="PS00080">
    <property type="entry name" value="MULTICOPPER_OXIDASE2"/>
    <property type="match status" value="1"/>
</dbReference>
<comment type="cofactor">
    <cofactor evidence="12">
        <name>Cu cation</name>
        <dbReference type="ChEBI" id="CHEBI:23378"/>
    </cofactor>
    <text evidence="12">Binds 4 Cu cations per monomer.</text>
</comment>
<dbReference type="CDD" id="cd13897">
    <property type="entry name" value="CuRO_3_LCC_plant"/>
    <property type="match status" value="1"/>
</dbReference>
<comment type="subcellular location">
    <subcellularLocation>
        <location evidence="2 12">Secreted</location>
        <location evidence="2 12">Extracellular space</location>
        <location evidence="2 12">Apoplast</location>
    </subcellularLocation>
</comment>
<dbReference type="Pfam" id="PF07732">
    <property type="entry name" value="Cu-oxidase_3"/>
    <property type="match status" value="1"/>
</dbReference>
<organism evidence="17 18">
    <name type="scientific">Sphagnum jensenii</name>
    <dbReference type="NCBI Taxonomy" id="128206"/>
    <lineage>
        <taxon>Eukaryota</taxon>
        <taxon>Viridiplantae</taxon>
        <taxon>Streptophyta</taxon>
        <taxon>Embryophyta</taxon>
        <taxon>Bryophyta</taxon>
        <taxon>Sphagnophytina</taxon>
        <taxon>Sphagnopsida</taxon>
        <taxon>Sphagnales</taxon>
        <taxon>Sphagnaceae</taxon>
        <taxon>Sphagnum</taxon>
    </lineage>
</organism>
<evidence type="ECO:0000259" key="14">
    <source>
        <dbReference type="Pfam" id="PF00394"/>
    </source>
</evidence>
<dbReference type="EMBL" id="OZ023708">
    <property type="protein sequence ID" value="CAK9880157.1"/>
    <property type="molecule type" value="Genomic_DNA"/>
</dbReference>
<evidence type="ECO:0000256" key="7">
    <source>
        <dbReference type="ARBA" id="ARBA00022723"/>
    </source>
</evidence>
<dbReference type="InterPro" id="IPR008972">
    <property type="entry name" value="Cupredoxin"/>
</dbReference>
<dbReference type="Pfam" id="PF00394">
    <property type="entry name" value="Cu-oxidase"/>
    <property type="match status" value="1"/>
</dbReference>
<dbReference type="PROSITE" id="PS00079">
    <property type="entry name" value="MULTICOPPER_OXIDASE1"/>
    <property type="match status" value="1"/>
</dbReference>
<evidence type="ECO:0000313" key="18">
    <source>
        <dbReference type="Proteomes" id="UP001497522"/>
    </source>
</evidence>
<keyword evidence="5 12" id="KW-0052">Apoplast</keyword>
<keyword evidence="18" id="KW-1185">Reference proteome</keyword>
<dbReference type="InterPro" id="IPR002355">
    <property type="entry name" value="Cu_oxidase_Cu_BS"/>
</dbReference>
<evidence type="ECO:0000259" key="15">
    <source>
        <dbReference type="Pfam" id="PF07731"/>
    </source>
</evidence>
<evidence type="ECO:0000256" key="9">
    <source>
        <dbReference type="ARBA" id="ARBA00023002"/>
    </source>
</evidence>
<dbReference type="InterPro" id="IPR034285">
    <property type="entry name" value="CuRO_2_LCC"/>
</dbReference>
<evidence type="ECO:0000256" key="11">
    <source>
        <dbReference type="ARBA" id="ARBA00023185"/>
    </source>
</evidence>
<dbReference type="InterPro" id="IPR045087">
    <property type="entry name" value="Cu-oxidase_fam"/>
</dbReference>
<dbReference type="InterPro" id="IPR034288">
    <property type="entry name" value="CuRO_1_LCC"/>
</dbReference>
<name>A0ABP1BWE2_9BRYO</name>
<protein>
    <recommendedName>
        <fullName evidence="4 12">Laccase</fullName>
        <ecNumber evidence="4 12">1.10.3.2</ecNumber>
    </recommendedName>
    <alternativeName>
        <fullName evidence="12">Benzenediol:oxygen oxidoreductase</fullName>
    </alternativeName>
    <alternativeName>
        <fullName evidence="12">Diphenol oxidase</fullName>
    </alternativeName>
    <alternativeName>
        <fullName evidence="12">Urishiol oxidase</fullName>
    </alternativeName>
</protein>
<dbReference type="PANTHER" id="PTHR11709">
    <property type="entry name" value="MULTI-COPPER OXIDASE"/>
    <property type="match status" value="1"/>
</dbReference>
<feature type="domain" description="Plastocyanin-like" evidence="16">
    <location>
        <begin position="147"/>
        <end position="261"/>
    </location>
</feature>
<feature type="compositionally biased region" description="Low complexity" evidence="13">
    <location>
        <begin position="93"/>
        <end position="103"/>
    </location>
</feature>
<dbReference type="InterPro" id="IPR017761">
    <property type="entry name" value="Laccase"/>
</dbReference>
<dbReference type="InterPro" id="IPR011707">
    <property type="entry name" value="Cu-oxidase-like_N"/>
</dbReference>
<evidence type="ECO:0000256" key="1">
    <source>
        <dbReference type="ARBA" id="ARBA00000349"/>
    </source>
</evidence>